<dbReference type="EMBL" id="FONV01000006">
    <property type="protein sequence ID" value="SFF14255.1"/>
    <property type="molecule type" value="Genomic_DNA"/>
</dbReference>
<dbReference type="AlphaFoldDB" id="A0A1I2G9I9"/>
<dbReference type="GO" id="GO:0046464">
    <property type="term" value="P:acylglycerol catabolic process"/>
    <property type="evidence" value="ECO:0007669"/>
    <property type="project" value="TreeGrafter"/>
</dbReference>
<dbReference type="SUPFAM" id="SSF53474">
    <property type="entry name" value="alpha/beta-Hydrolases"/>
    <property type="match status" value="1"/>
</dbReference>
<name>A0A1I2G9I9_9ACTN</name>
<dbReference type="InterPro" id="IPR050266">
    <property type="entry name" value="AB_hydrolase_sf"/>
</dbReference>
<dbReference type="STRING" id="35752.SAMN05421541_106359"/>
<protein>
    <submittedName>
        <fullName evidence="2">Alpha/beta hydrolase family protein</fullName>
    </submittedName>
</protein>
<dbReference type="InterPro" id="IPR029058">
    <property type="entry name" value="AB_hydrolase_fold"/>
</dbReference>
<dbReference type="PANTHER" id="PTHR43798">
    <property type="entry name" value="MONOACYLGLYCEROL LIPASE"/>
    <property type="match status" value="1"/>
</dbReference>
<gene>
    <name evidence="2" type="ORF">SAMN05421541_106359</name>
</gene>
<dbReference type="Gene3D" id="3.40.50.1820">
    <property type="entry name" value="alpha/beta hydrolase"/>
    <property type="match status" value="1"/>
</dbReference>
<evidence type="ECO:0000313" key="2">
    <source>
        <dbReference type="EMBL" id="SFF14255.1"/>
    </source>
</evidence>
<dbReference type="Pfam" id="PF12697">
    <property type="entry name" value="Abhydrolase_6"/>
    <property type="match status" value="1"/>
</dbReference>
<keyword evidence="2" id="KW-0378">Hydrolase</keyword>
<organism evidence="2 3">
    <name type="scientific">Actinoplanes philippinensis</name>
    <dbReference type="NCBI Taxonomy" id="35752"/>
    <lineage>
        <taxon>Bacteria</taxon>
        <taxon>Bacillati</taxon>
        <taxon>Actinomycetota</taxon>
        <taxon>Actinomycetes</taxon>
        <taxon>Micromonosporales</taxon>
        <taxon>Micromonosporaceae</taxon>
        <taxon>Actinoplanes</taxon>
    </lineage>
</organism>
<sequence>MHPQPPRRTAHTYRDLLAYDRWGRTGRPVLLLHGLGYDRTMWWPMAAELGDDITAVAVDLPGHGQSPARGRCDVDELAEDLAMLIHGLGLRRAPVLIAHAEAAHVAGRFAAGYSTHRVITVGCDGPGRLDGVPSPYRQFAVRRSLPDAYADWPAGDLPRSNHPDAEDFPHLRDPAGFAALLNTLR</sequence>
<dbReference type="GO" id="GO:0016020">
    <property type="term" value="C:membrane"/>
    <property type="evidence" value="ECO:0007669"/>
    <property type="project" value="TreeGrafter"/>
</dbReference>
<evidence type="ECO:0000313" key="3">
    <source>
        <dbReference type="Proteomes" id="UP000199645"/>
    </source>
</evidence>
<dbReference type="Proteomes" id="UP000199645">
    <property type="component" value="Unassembled WGS sequence"/>
</dbReference>
<keyword evidence="3" id="KW-1185">Reference proteome</keyword>
<dbReference type="InterPro" id="IPR000073">
    <property type="entry name" value="AB_hydrolase_1"/>
</dbReference>
<dbReference type="OrthoDB" id="3291142at2"/>
<dbReference type="GO" id="GO:0047372">
    <property type="term" value="F:monoacylglycerol lipase activity"/>
    <property type="evidence" value="ECO:0007669"/>
    <property type="project" value="TreeGrafter"/>
</dbReference>
<feature type="domain" description="AB hydrolase-1" evidence="1">
    <location>
        <begin position="29"/>
        <end position="170"/>
    </location>
</feature>
<dbReference type="PANTHER" id="PTHR43798:SF5">
    <property type="entry name" value="MONOACYLGLYCEROL LIPASE ABHD6"/>
    <property type="match status" value="1"/>
</dbReference>
<reference evidence="2 3" key="1">
    <citation type="submission" date="2016-10" db="EMBL/GenBank/DDBJ databases">
        <authorList>
            <person name="de Groot N.N."/>
        </authorList>
    </citation>
    <scope>NUCLEOTIDE SEQUENCE [LARGE SCALE GENOMIC DNA]</scope>
    <source>
        <strain evidence="2 3">DSM 43019</strain>
    </source>
</reference>
<dbReference type="RefSeq" id="WP_093615408.1">
    <property type="nucleotide sequence ID" value="NZ_BOMT01000024.1"/>
</dbReference>
<proteinExistence type="predicted"/>
<evidence type="ECO:0000259" key="1">
    <source>
        <dbReference type="Pfam" id="PF12697"/>
    </source>
</evidence>
<accession>A0A1I2G9I9</accession>